<evidence type="ECO:0000256" key="1">
    <source>
        <dbReference type="SAM" id="MobiDB-lite"/>
    </source>
</evidence>
<sequence length="60" mass="6800">MKPLDLGRLLDHWRKVYGETFELIETSDGAIRKAFQREAMALPPTKRGKDRSEGGRDAAI</sequence>
<feature type="compositionally biased region" description="Basic and acidic residues" evidence="1">
    <location>
        <begin position="50"/>
        <end position="60"/>
    </location>
</feature>
<name>A0ABW7R4D4_9ACTN</name>
<comment type="caution">
    <text evidence="2">The sequence shown here is derived from an EMBL/GenBank/DDBJ whole genome shotgun (WGS) entry which is preliminary data.</text>
</comment>
<evidence type="ECO:0000313" key="2">
    <source>
        <dbReference type="EMBL" id="MFH8551808.1"/>
    </source>
</evidence>
<keyword evidence="3" id="KW-1185">Reference proteome</keyword>
<dbReference type="Proteomes" id="UP001610818">
    <property type="component" value="Unassembled WGS sequence"/>
</dbReference>
<proteinExistence type="predicted"/>
<organism evidence="2 3">
    <name type="scientific">Streptomyces longisporoflavus</name>
    <dbReference type="NCBI Taxonomy" id="28044"/>
    <lineage>
        <taxon>Bacteria</taxon>
        <taxon>Bacillati</taxon>
        <taxon>Actinomycetota</taxon>
        <taxon>Actinomycetes</taxon>
        <taxon>Kitasatosporales</taxon>
        <taxon>Streptomycetaceae</taxon>
        <taxon>Streptomyces</taxon>
    </lineage>
</organism>
<dbReference type="EMBL" id="JBIRGQ010000015">
    <property type="protein sequence ID" value="MFH8551808.1"/>
    <property type="molecule type" value="Genomic_DNA"/>
</dbReference>
<dbReference type="RefSeq" id="WP_397718885.1">
    <property type="nucleotide sequence ID" value="NZ_JBIRGN010000015.1"/>
</dbReference>
<evidence type="ECO:0000313" key="3">
    <source>
        <dbReference type="Proteomes" id="UP001610818"/>
    </source>
</evidence>
<protein>
    <submittedName>
        <fullName evidence="2">Uncharacterized protein</fullName>
    </submittedName>
</protein>
<gene>
    <name evidence="2" type="ORF">ACH4F9_43215</name>
</gene>
<feature type="region of interest" description="Disordered" evidence="1">
    <location>
        <begin position="37"/>
        <end position="60"/>
    </location>
</feature>
<accession>A0ABW7R4D4</accession>
<reference evidence="2 3" key="1">
    <citation type="submission" date="2024-10" db="EMBL/GenBank/DDBJ databases">
        <title>The Natural Products Discovery Center: Release of the First 8490 Sequenced Strains for Exploring Actinobacteria Biosynthetic Diversity.</title>
        <authorList>
            <person name="Kalkreuter E."/>
            <person name="Kautsar S.A."/>
            <person name="Yang D."/>
            <person name="Bader C.D."/>
            <person name="Teijaro C.N."/>
            <person name="Fluegel L."/>
            <person name="Davis C.M."/>
            <person name="Simpson J.R."/>
            <person name="Lauterbach L."/>
            <person name="Steele A.D."/>
            <person name="Gui C."/>
            <person name="Meng S."/>
            <person name="Li G."/>
            <person name="Viehrig K."/>
            <person name="Ye F."/>
            <person name="Su P."/>
            <person name="Kiefer A.F."/>
            <person name="Nichols A."/>
            <person name="Cepeda A.J."/>
            <person name="Yan W."/>
            <person name="Fan B."/>
            <person name="Jiang Y."/>
            <person name="Adhikari A."/>
            <person name="Zheng C.-J."/>
            <person name="Schuster L."/>
            <person name="Cowan T.M."/>
            <person name="Smanski M.J."/>
            <person name="Chevrette M.G."/>
            <person name="De Carvalho L.P.S."/>
            <person name="Shen B."/>
        </authorList>
    </citation>
    <scope>NUCLEOTIDE SEQUENCE [LARGE SCALE GENOMIC DNA]</scope>
    <source>
        <strain evidence="2 3">NPDC017990</strain>
    </source>
</reference>